<feature type="transmembrane region" description="Helical" evidence="14">
    <location>
        <begin position="312"/>
        <end position="334"/>
    </location>
</feature>
<dbReference type="Pfam" id="PF00122">
    <property type="entry name" value="E1-E2_ATPase"/>
    <property type="match status" value="1"/>
</dbReference>
<dbReference type="InterPro" id="IPR023299">
    <property type="entry name" value="ATPase_P-typ_cyto_dom_N"/>
</dbReference>
<dbReference type="FunFam" id="3.40.50.1000:FF:000045">
    <property type="entry name" value="Cation-transporting ATPase"/>
    <property type="match status" value="1"/>
</dbReference>
<keyword evidence="7" id="KW-0967">Endosome</keyword>
<evidence type="ECO:0000256" key="10">
    <source>
        <dbReference type="ARBA" id="ARBA00022967"/>
    </source>
</evidence>
<dbReference type="InterPro" id="IPR023298">
    <property type="entry name" value="ATPase_P-typ_TM_dom_sf"/>
</dbReference>
<evidence type="ECO:0000256" key="6">
    <source>
        <dbReference type="ARBA" id="ARBA00022741"/>
    </source>
</evidence>
<dbReference type="PROSITE" id="PS00154">
    <property type="entry name" value="ATPASE_E1_E2"/>
    <property type="match status" value="1"/>
</dbReference>
<dbReference type="PANTHER" id="PTHR45630">
    <property type="entry name" value="CATION-TRANSPORTING ATPASE-RELATED"/>
    <property type="match status" value="1"/>
</dbReference>
<dbReference type="NCBIfam" id="TIGR01494">
    <property type="entry name" value="ATPase_P-type"/>
    <property type="match status" value="2"/>
</dbReference>
<dbReference type="InterPro" id="IPR008250">
    <property type="entry name" value="ATPase_P-typ_transduc_dom_A_sf"/>
</dbReference>
<feature type="region of interest" description="Disordered" evidence="13">
    <location>
        <begin position="879"/>
        <end position="900"/>
    </location>
</feature>
<comment type="similarity">
    <text evidence="2">Belongs to the cation transport ATPase (P-type) (TC 3.A.3) family. Type V subfamily.</text>
</comment>
<organism evidence="17 18">
    <name type="scientific">Petrolisthes manimaculis</name>
    <dbReference type="NCBI Taxonomy" id="1843537"/>
    <lineage>
        <taxon>Eukaryota</taxon>
        <taxon>Metazoa</taxon>
        <taxon>Ecdysozoa</taxon>
        <taxon>Arthropoda</taxon>
        <taxon>Crustacea</taxon>
        <taxon>Multicrustacea</taxon>
        <taxon>Malacostraca</taxon>
        <taxon>Eumalacostraca</taxon>
        <taxon>Eucarida</taxon>
        <taxon>Decapoda</taxon>
        <taxon>Pleocyemata</taxon>
        <taxon>Anomura</taxon>
        <taxon>Galatheoidea</taxon>
        <taxon>Porcellanidae</taxon>
        <taxon>Petrolisthes</taxon>
    </lineage>
</organism>
<dbReference type="InterPro" id="IPR059000">
    <property type="entry name" value="ATPase_P-type_domA"/>
</dbReference>
<dbReference type="InterPro" id="IPR018303">
    <property type="entry name" value="ATPase_P-typ_P_site"/>
</dbReference>
<keyword evidence="18" id="KW-1185">Reference proteome</keyword>
<gene>
    <name evidence="17" type="ORF">Pmani_018644</name>
</gene>
<evidence type="ECO:0000313" key="18">
    <source>
        <dbReference type="Proteomes" id="UP001292094"/>
    </source>
</evidence>
<dbReference type="FunFam" id="1.20.1110.10:FF:000023">
    <property type="entry name" value="Cation-transporting ATPase"/>
    <property type="match status" value="1"/>
</dbReference>
<comment type="caution">
    <text evidence="17">The sequence shown here is derived from an EMBL/GenBank/DDBJ whole genome shotgun (WGS) entry which is preliminary data.</text>
</comment>
<evidence type="ECO:0000259" key="16">
    <source>
        <dbReference type="Pfam" id="PF12409"/>
    </source>
</evidence>
<keyword evidence="5" id="KW-0479">Metal-binding</keyword>
<dbReference type="FunFam" id="3.40.1110.10:FF:000026">
    <property type="entry name" value="Cation-transporting ATPase"/>
    <property type="match status" value="1"/>
</dbReference>
<dbReference type="GO" id="GO:0016243">
    <property type="term" value="P:regulation of autophagosome size"/>
    <property type="evidence" value="ECO:0007669"/>
    <property type="project" value="TreeGrafter"/>
</dbReference>
<evidence type="ECO:0000256" key="1">
    <source>
        <dbReference type="ARBA" id="ARBA00004107"/>
    </source>
</evidence>
<dbReference type="InterPro" id="IPR006544">
    <property type="entry name" value="P-type_TPase_V"/>
</dbReference>
<dbReference type="GO" id="GO:0015203">
    <property type="term" value="F:polyamine transmembrane transporter activity"/>
    <property type="evidence" value="ECO:0007669"/>
    <property type="project" value="TreeGrafter"/>
</dbReference>
<dbReference type="GO" id="GO:0046872">
    <property type="term" value="F:metal ion binding"/>
    <property type="evidence" value="ECO:0007669"/>
    <property type="project" value="UniProtKB-KW"/>
</dbReference>
<dbReference type="GO" id="GO:0006874">
    <property type="term" value="P:intracellular calcium ion homeostasis"/>
    <property type="evidence" value="ECO:0007669"/>
    <property type="project" value="TreeGrafter"/>
</dbReference>
<dbReference type="PANTHER" id="PTHR45630:SF2">
    <property type="entry name" value="POLYAMINE-TRANSPORTING ATPASE 13A2"/>
    <property type="match status" value="1"/>
</dbReference>
<dbReference type="GO" id="GO:0005524">
    <property type="term" value="F:ATP binding"/>
    <property type="evidence" value="ECO:0007669"/>
    <property type="project" value="UniProtKB-KW"/>
</dbReference>
<feature type="transmembrane region" description="Helical" evidence="14">
    <location>
        <begin position="1434"/>
        <end position="1458"/>
    </location>
</feature>
<feature type="transmembrane region" description="Helical" evidence="14">
    <location>
        <begin position="1318"/>
        <end position="1337"/>
    </location>
</feature>
<evidence type="ECO:0000256" key="13">
    <source>
        <dbReference type="SAM" id="MobiDB-lite"/>
    </source>
</evidence>
<feature type="transmembrane region" description="Helical" evidence="14">
    <location>
        <begin position="1349"/>
        <end position="1379"/>
    </location>
</feature>
<dbReference type="Pfam" id="PF12409">
    <property type="entry name" value="P5-ATPase"/>
    <property type="match status" value="1"/>
</dbReference>
<dbReference type="InterPro" id="IPR023214">
    <property type="entry name" value="HAD_sf"/>
</dbReference>
<proteinExistence type="inferred from homology"/>
<feature type="transmembrane region" description="Helical" evidence="14">
    <location>
        <begin position="520"/>
        <end position="540"/>
    </location>
</feature>
<dbReference type="InterPro" id="IPR001757">
    <property type="entry name" value="P_typ_ATPase"/>
</dbReference>
<keyword evidence="3" id="KW-0597">Phosphoprotein</keyword>
<name>A0AAE1PJS0_9EUCA</name>
<dbReference type="EMBL" id="JAWZYT010001723">
    <property type="protein sequence ID" value="KAK4309714.1"/>
    <property type="molecule type" value="Genomic_DNA"/>
</dbReference>
<dbReference type="PRINTS" id="PR00119">
    <property type="entry name" value="CATATPASE"/>
</dbReference>
<dbReference type="GO" id="GO:0019829">
    <property type="term" value="F:ATPase-coupled monoatomic cation transmembrane transporter activity"/>
    <property type="evidence" value="ECO:0007669"/>
    <property type="project" value="TreeGrafter"/>
</dbReference>
<evidence type="ECO:0000256" key="5">
    <source>
        <dbReference type="ARBA" id="ARBA00022723"/>
    </source>
</evidence>
<protein>
    <recommendedName>
        <fullName evidence="19">Cation-transporting ATPase</fullName>
    </recommendedName>
</protein>
<feature type="compositionally biased region" description="Polar residues" evidence="13">
    <location>
        <begin position="879"/>
        <end position="889"/>
    </location>
</feature>
<dbReference type="GO" id="GO:0140358">
    <property type="term" value="F:P-type transmembrane transporter activity"/>
    <property type="evidence" value="ECO:0007669"/>
    <property type="project" value="InterPro"/>
</dbReference>
<keyword evidence="11 14" id="KW-1133">Transmembrane helix</keyword>
<feature type="domain" description="P-type ATPase A" evidence="15">
    <location>
        <begin position="380"/>
        <end position="503"/>
    </location>
</feature>
<dbReference type="Gene3D" id="2.70.150.10">
    <property type="entry name" value="Calcium-transporting ATPase, cytoplasmic transduction domain A"/>
    <property type="match status" value="1"/>
</dbReference>
<evidence type="ECO:0000256" key="9">
    <source>
        <dbReference type="ARBA" id="ARBA00022842"/>
    </source>
</evidence>
<evidence type="ECO:0000256" key="12">
    <source>
        <dbReference type="ARBA" id="ARBA00023136"/>
    </source>
</evidence>
<evidence type="ECO:0000259" key="15">
    <source>
        <dbReference type="Pfam" id="PF00122"/>
    </source>
</evidence>
<dbReference type="SUPFAM" id="SSF81653">
    <property type="entry name" value="Calcium ATPase, transduction domain A"/>
    <property type="match status" value="1"/>
</dbReference>
<keyword evidence="9" id="KW-0460">Magnesium</keyword>
<keyword evidence="12 14" id="KW-0472">Membrane</keyword>
<keyword evidence="10" id="KW-1278">Translocase</keyword>
<evidence type="ECO:0000256" key="7">
    <source>
        <dbReference type="ARBA" id="ARBA00022753"/>
    </source>
</evidence>
<evidence type="ECO:0008006" key="19">
    <source>
        <dbReference type="Google" id="ProtNLM"/>
    </source>
</evidence>
<feature type="transmembrane region" description="Helical" evidence="14">
    <location>
        <begin position="1478"/>
        <end position="1498"/>
    </location>
</feature>
<evidence type="ECO:0000313" key="17">
    <source>
        <dbReference type="EMBL" id="KAK4309714.1"/>
    </source>
</evidence>
<keyword evidence="4 14" id="KW-0812">Transmembrane</keyword>
<dbReference type="GO" id="GO:0010821">
    <property type="term" value="P:regulation of mitochondrion organization"/>
    <property type="evidence" value="ECO:0007669"/>
    <property type="project" value="TreeGrafter"/>
</dbReference>
<evidence type="ECO:0000256" key="2">
    <source>
        <dbReference type="ARBA" id="ARBA00006000"/>
    </source>
</evidence>
<reference evidence="17" key="1">
    <citation type="submission" date="2023-11" db="EMBL/GenBank/DDBJ databases">
        <title>Genome assemblies of two species of porcelain crab, Petrolisthes cinctipes and Petrolisthes manimaculis (Anomura: Porcellanidae).</title>
        <authorList>
            <person name="Angst P."/>
        </authorList>
    </citation>
    <scope>NUCLEOTIDE SEQUENCE</scope>
    <source>
        <strain evidence="17">PB745_02</strain>
        <tissue evidence="17">Gill</tissue>
    </source>
</reference>
<feature type="domain" description="P5B-type ATPase N-terminal" evidence="16">
    <location>
        <begin position="132"/>
        <end position="259"/>
    </location>
</feature>
<dbReference type="Gene3D" id="3.40.1110.10">
    <property type="entry name" value="Calcium-transporting ATPase, cytoplasmic domain N"/>
    <property type="match status" value="1"/>
</dbReference>
<feature type="transmembrane region" description="Helical" evidence="14">
    <location>
        <begin position="148"/>
        <end position="167"/>
    </location>
</feature>
<evidence type="ECO:0000256" key="8">
    <source>
        <dbReference type="ARBA" id="ARBA00022840"/>
    </source>
</evidence>
<keyword evidence="8" id="KW-0067">ATP-binding</keyword>
<evidence type="ECO:0000256" key="11">
    <source>
        <dbReference type="ARBA" id="ARBA00022989"/>
    </source>
</evidence>
<feature type="transmembrane region" description="Helical" evidence="14">
    <location>
        <begin position="340"/>
        <end position="360"/>
    </location>
</feature>
<comment type="subcellular location">
    <subcellularLocation>
        <location evidence="1">Late endosome membrane</location>
        <topology evidence="1">Multi-pass membrane protein</topology>
    </subcellularLocation>
</comment>
<evidence type="ECO:0000256" key="4">
    <source>
        <dbReference type="ARBA" id="ARBA00022692"/>
    </source>
</evidence>
<feature type="transmembrane region" description="Helical" evidence="14">
    <location>
        <begin position="556"/>
        <end position="576"/>
    </location>
</feature>
<feature type="transmembrane region" description="Helical" evidence="14">
    <location>
        <begin position="1399"/>
        <end position="1422"/>
    </location>
</feature>
<dbReference type="InterPro" id="IPR036412">
    <property type="entry name" value="HAD-like_sf"/>
</dbReference>
<feature type="transmembrane region" description="Helical" evidence="14">
    <location>
        <begin position="1293"/>
        <end position="1312"/>
    </location>
</feature>
<dbReference type="GO" id="GO:0061909">
    <property type="term" value="P:autophagosome-lysosome fusion"/>
    <property type="evidence" value="ECO:0007669"/>
    <property type="project" value="TreeGrafter"/>
</dbReference>
<dbReference type="GO" id="GO:0016887">
    <property type="term" value="F:ATP hydrolysis activity"/>
    <property type="evidence" value="ECO:0007669"/>
    <property type="project" value="InterPro"/>
</dbReference>
<accession>A0AAE1PJS0</accession>
<dbReference type="SUPFAM" id="SSF56784">
    <property type="entry name" value="HAD-like"/>
    <property type="match status" value="1"/>
</dbReference>
<dbReference type="SUPFAM" id="SSF81665">
    <property type="entry name" value="Calcium ATPase, transmembrane domain M"/>
    <property type="match status" value="1"/>
</dbReference>
<evidence type="ECO:0000256" key="14">
    <source>
        <dbReference type="SAM" id="Phobius"/>
    </source>
</evidence>
<sequence>MFYTLQVELKYRIYLPHPAPLRVSRALVLRCDCSCSRVRHVQSPDDPIHSPVSVKLVDGIVVYGERKRCGLYYRIGNGPAEEPTHEHEMTHRSVDLRSSILGMPYDRLDEDGQRTPNDAPPNHVQCLHPGTDNELTLLGYRRSPCRIFLSYLLCLLSLGGLPLTWHWRPEWRVYFQRQKSSLSCADVIILKDADGQIHIVKVEVEAVESGFPEKYIVTSHNTDGSTKGVGNGAQVSTHLTESPHRVMRFFIFQHLKYIWVPEEMKYHQVHGYDIETPISSLLNDFRGYTVLEQMHRQQLYGYNIISVEVKSYLNLLVTEILNPFYVFQIASILLWSFDDYILYASCIFFVSCLSIIVSLLETRKQSQSLHDMVEASSVSNVTVLRKTEEKNPVEVDISTKDLVPGDVVVVPPGGCVMACDAVLISGNAIVNESMLTGESVPVTKTPVLASEENEIYSPEIHKRHTLFSGTAVLQTRYYGSAQVLAVVVRTGFSTAKGELVRAILYPRPLDFKFYKDAMRFIVFLFMIASVGMSYSIYIYIMHKESALTTLVRTLDIVTIVVPPALPAAMTVGTYYAQSRLKARSIFCISPPRINVSGKVKLVCFDKTGTLTEDGLEVWGAVDVQGGQLGQPVTEVSKLPFTSRLVAAMASCHSLTYLHGSLTGDPLDIKMFEATKWELEEPVEDETQRFDSLVPTLVRPPCQAPLTPSCLFPSSSLASPSQSLVSLSVPSFLVPPPPLLFSRIITSSSLSVDHGNPNINPSPPSSTVSICLPPADTNITHTVIPPSIPSLIDDSVPNPTSLPYSKSLPHTVKDYQQQLPTATLAPDPCSFPIDTLDTQESISTSINSSLASFTSSPNNTLALHNPFLNTSAPLSITDTTPTLPSSSVLQHPQPHPSSAPELVCRSTGVNDSTSCLGIKNTGLGHLPEVGLTHQTLEEPAGGNYDQMAPTVVKPSSREVYVDPPNIANVAETPLEMPYEIGIVRQFPFSSSTQRMSVLVRVLGQPHMELYAKGAPEVIQNLCLPNTLPDNLSSVLTQYTVQGFRVIALAHRTLQTKLSWHAAQRVPRDQVECELTFVGLLVLQNTLKPETSPVIRQLMSANIRTVMVTGDNILTAISVARDCGMVGVSDIVLVAKTSPPTHDEPASLTFEPADTQDIITTTGQESSVHVCVEPGDSQYHLAVSGRSWSVITQHFPSLVPRVVARGTVFARMSPDQKAHLVEELQAINYIVAMCGDGANDCGALKTAHVGISLSEAEASVAAPFTSHTPNIECVPSVICEGRCALTTNFSVFKYMALYSIIQFISVLILYSAYSNLSDPQFLYIDLFIVTVLAIFMGYTGPSKELIAKKPLGNLLGAVNMFSVLSQIALVIIFQAATYLYLQHQPWFVPNMPTESQKDNVVTWETASIFYVSSFQYLTLCIVYSPGKPFRKPIYTNVWLSAALVVQCAATTLMLLCPWPWLMKFMNLQYDPNDPNFMFRIALLLIVGTHFVLSISTEYFLANSYGLKKCFQWLLCKRGPKNQYKVVIKDMDDDPTWPPVGVTLYASPET</sequence>
<dbReference type="Proteomes" id="UP001292094">
    <property type="component" value="Unassembled WGS sequence"/>
</dbReference>
<dbReference type="GO" id="GO:0031902">
    <property type="term" value="C:late endosome membrane"/>
    <property type="evidence" value="ECO:0007669"/>
    <property type="project" value="UniProtKB-SubCell"/>
</dbReference>
<evidence type="ECO:0000256" key="3">
    <source>
        <dbReference type="ARBA" id="ARBA00022553"/>
    </source>
</evidence>
<dbReference type="Gene3D" id="3.40.50.1000">
    <property type="entry name" value="HAD superfamily/HAD-like"/>
    <property type="match status" value="1"/>
</dbReference>
<dbReference type="Pfam" id="PF13246">
    <property type="entry name" value="Cation_ATPase"/>
    <property type="match status" value="1"/>
</dbReference>
<dbReference type="InterPro" id="IPR047819">
    <property type="entry name" value="P5A-ATPase_N"/>
</dbReference>
<keyword evidence="6" id="KW-0547">Nucleotide-binding</keyword>